<evidence type="ECO:0000313" key="1">
    <source>
        <dbReference type="EMBL" id="TWP43327.1"/>
    </source>
</evidence>
<dbReference type="PANTHER" id="PTHR43657">
    <property type="entry name" value="TRYPTOPHAN RNA-BINDING ATTENUATOR PROTEIN-LIKE PROTEIN"/>
    <property type="match status" value="1"/>
</dbReference>
<dbReference type="OrthoDB" id="9779518at2"/>
<dbReference type="InterPro" id="IPR016031">
    <property type="entry name" value="Trp_RNA-bd_attenuator-like_dom"/>
</dbReference>
<dbReference type="RefSeq" id="WP_146361246.1">
    <property type="nucleotide sequence ID" value="NZ_VOBR01000067.1"/>
</dbReference>
<protein>
    <submittedName>
        <fullName evidence="1">AIM24 family protein</fullName>
    </submittedName>
</protein>
<dbReference type="InterPro" id="IPR002838">
    <property type="entry name" value="AIM24"/>
</dbReference>
<accession>A0A563EED0</accession>
<evidence type="ECO:0000313" key="2">
    <source>
        <dbReference type="Proteomes" id="UP000316639"/>
    </source>
</evidence>
<proteinExistence type="predicted"/>
<comment type="caution">
    <text evidence="1">The sequence shown here is derived from an EMBL/GenBank/DDBJ whole genome shotgun (WGS) entry which is preliminary data.</text>
</comment>
<name>A0A563EED0_9PSEU</name>
<dbReference type="SUPFAM" id="SSF51219">
    <property type="entry name" value="TRAP-like"/>
    <property type="match status" value="1"/>
</dbReference>
<dbReference type="AlphaFoldDB" id="A0A563EED0"/>
<dbReference type="EMBL" id="VOBR01000067">
    <property type="protein sequence ID" value="TWP43327.1"/>
    <property type="molecule type" value="Genomic_DNA"/>
</dbReference>
<dbReference type="Pfam" id="PF01987">
    <property type="entry name" value="AIM24"/>
    <property type="match status" value="1"/>
</dbReference>
<gene>
    <name evidence="1" type="ORF">FKR81_42635</name>
</gene>
<dbReference type="PANTHER" id="PTHR43657:SF1">
    <property type="entry name" value="ALTERED INHERITANCE OF MITOCHONDRIA PROTEIN 24, MITOCHONDRIAL"/>
    <property type="match status" value="1"/>
</dbReference>
<organism evidence="1 2">
    <name type="scientific">Lentzea tibetensis</name>
    <dbReference type="NCBI Taxonomy" id="2591470"/>
    <lineage>
        <taxon>Bacteria</taxon>
        <taxon>Bacillati</taxon>
        <taxon>Actinomycetota</taxon>
        <taxon>Actinomycetes</taxon>
        <taxon>Pseudonocardiales</taxon>
        <taxon>Pseudonocardiaceae</taxon>
        <taxon>Lentzea</taxon>
    </lineage>
</organism>
<dbReference type="Proteomes" id="UP000316639">
    <property type="component" value="Unassembled WGS sequence"/>
</dbReference>
<reference evidence="1 2" key="1">
    <citation type="submission" date="2019-07" db="EMBL/GenBank/DDBJ databases">
        <title>Lentzea xizangensis sp. nov., isolated from Qinghai-Tibetan Plateau Soils.</title>
        <authorList>
            <person name="Huang J."/>
        </authorList>
    </citation>
    <scope>NUCLEOTIDE SEQUENCE [LARGE SCALE GENOMIC DNA]</scope>
    <source>
        <strain evidence="1 2">FXJ1.1311</strain>
    </source>
</reference>
<dbReference type="InterPro" id="IPR036983">
    <property type="entry name" value="AIM24_sf"/>
</dbReference>
<keyword evidence="2" id="KW-1185">Reference proteome</keyword>
<dbReference type="Gene3D" id="3.60.160.10">
    <property type="entry name" value="Mitochondrial biogenesis AIM24"/>
    <property type="match status" value="1"/>
</dbReference>
<sequence length="213" mass="22254">MQVRTRHTPTFGVARLVLAPDEMVLVDPATVLATSYGLGYERKGKGSTLVGLCTAGREGGWVDVAPAFPGDLHVLELDGKTGWCYAKLGWLGSGSTVLKDAEAPPLKALFGGGEGFLNYAHGQGSVVLACCGTLDVVTLTDGELVTLASDHVVAFADSVQCRLRAAAQDGPQSIRTGEGLVFDFAGPGVVLTQTRGPRQLVNWLRANGVSSRS</sequence>